<dbReference type="GO" id="GO:0000224">
    <property type="term" value="F:peptide-N4-(N-acetyl-beta-glucosaminyl)asparagine amidase activity"/>
    <property type="evidence" value="ECO:0007669"/>
    <property type="project" value="TreeGrafter"/>
</dbReference>
<dbReference type="SMART" id="SM00758">
    <property type="entry name" value="PA14"/>
    <property type="match status" value="1"/>
</dbReference>
<feature type="signal peptide" evidence="4">
    <location>
        <begin position="1"/>
        <end position="22"/>
    </location>
</feature>
<accession>A0A1H3ZID6</accession>
<dbReference type="InterPro" id="IPR037524">
    <property type="entry name" value="PA14/GLEYA"/>
</dbReference>
<dbReference type="GO" id="GO:0005975">
    <property type="term" value="P:carbohydrate metabolic process"/>
    <property type="evidence" value="ECO:0007669"/>
    <property type="project" value="InterPro"/>
</dbReference>
<dbReference type="Gene3D" id="3.90.182.10">
    <property type="entry name" value="Toxin - Anthrax Protective Antigen,domain 1"/>
    <property type="match status" value="1"/>
</dbReference>
<dbReference type="Pfam" id="PF13290">
    <property type="entry name" value="CHB_HEX_C_1"/>
    <property type="match status" value="1"/>
</dbReference>
<dbReference type="RefSeq" id="WP_010263311.1">
    <property type="nucleotide sequence ID" value="NZ_CAEG01000012.1"/>
</dbReference>
<sequence>MMRTLILGFAALAGAACSHSSAPLEYVDPFIGTGFHGHTYPGATTPFGMVQLSPDTRADNWDACAGYHYDDKTIDGFSHTHLSGTGCADLADILFHPTTRAEVVRDGEYLPQPYAFSHDRERASCGYYAVELPGEGFVAELTAAPRTGVHRYTFRGSGPRRVVIDLMHTITDEKIDMRELRQTAPDEIAGMRCTQGWVSDHYVFFSARFSEPFADVQLLGDRQAVLTFAPDLETLTIAVGLSSVSAENARENRIAEVPELDFNAVRSRSEALWRDALGDIVVEGGTRNERINFYTAQYHAKLTPNLMSDVNGEYRRSDQTIARVADGSAYYSTFSLWDTFRAWHPLQTLVDTARVNNMISSMLDMYDVTGELPIWPLASGETGTMIGYHAVSVIADAYLKGIRGYDAGKALDAMIRSSNINKKGSDYYVSQGFIPSNIRRESVSCTLEYAYDDWAIARMAEAMGQTETAREYDRRALSYVRVFDGSTRFFRGRQADGGWSEPFEEFVAGRDYTEATPWQYRFFAPHDVNGLEQLFGGREAFVRELDRLFTLESPHEDAGLVDITGLMGQYAHGNEPSHHMAYLYSYAGQPWKTQELTRRLLDEMYAPTPGGIIGNEDCGQMSAWYIFSSLGFYPVCPGSNEFVLTSPLFEKATVRLANGRTLTVTADKPRRNRYVGSVTLNGQAVDKNVITYDQLMEGGELHFGMVPRPAFDRASDPAAQPYSLTRGEAVSVPYTTQSLNLFTEPVDVALATTTPGAEIRYTLDGSEPDSLSELYRTPLRVDRSLTLCAKGFKTGAAPSHTLTLRAEKAVFLSPAAAAASVPGIRFAYYEGAFSKVADITRGTLVSTGVMAIPSIDEAPQEDHFGYVFEGLIRIPERGVWEFFTRSDDGSVLLIDGCKVVDNDSSHAAVTATGRVALEAGLHACKLLYFEDYEGQELQWGWKAPGEEAFSPIPAENLFVK</sequence>
<name>A0A1H3ZID6_9BACT</name>
<dbReference type="GO" id="GO:0030246">
    <property type="term" value="F:carbohydrate binding"/>
    <property type="evidence" value="ECO:0007669"/>
    <property type="project" value="InterPro"/>
</dbReference>
<comment type="cofactor">
    <cofactor evidence="1">
        <name>Ca(2+)</name>
        <dbReference type="ChEBI" id="CHEBI:29108"/>
    </cofactor>
</comment>
<evidence type="ECO:0000256" key="1">
    <source>
        <dbReference type="ARBA" id="ARBA00001913"/>
    </source>
</evidence>
<dbReference type="InterPro" id="IPR014718">
    <property type="entry name" value="GH-type_carb-bd"/>
</dbReference>
<dbReference type="Gene3D" id="1.20.1050.60">
    <property type="entry name" value="alpha-1,2-mannosidase"/>
    <property type="match status" value="1"/>
</dbReference>
<dbReference type="Gene3D" id="2.70.98.10">
    <property type="match status" value="1"/>
</dbReference>
<evidence type="ECO:0000256" key="3">
    <source>
        <dbReference type="ARBA" id="ARBA00022837"/>
    </source>
</evidence>
<dbReference type="Gene3D" id="1.20.1610.10">
    <property type="entry name" value="alpha-1,2-mannosidases domains"/>
    <property type="match status" value="1"/>
</dbReference>
<evidence type="ECO:0000313" key="6">
    <source>
        <dbReference type="EMBL" id="SEA23425.1"/>
    </source>
</evidence>
<organism evidence="6 7">
    <name type="scientific">Alistipes timonensis JC136</name>
    <dbReference type="NCBI Taxonomy" id="1033731"/>
    <lineage>
        <taxon>Bacteria</taxon>
        <taxon>Pseudomonadati</taxon>
        <taxon>Bacteroidota</taxon>
        <taxon>Bacteroidia</taxon>
        <taxon>Bacteroidales</taxon>
        <taxon>Rikenellaceae</taxon>
        <taxon>Alistipes</taxon>
    </lineage>
</organism>
<dbReference type="Gene3D" id="3.30.2080.10">
    <property type="entry name" value="GH92 mannosidase domain"/>
    <property type="match status" value="1"/>
</dbReference>
<evidence type="ECO:0000256" key="4">
    <source>
        <dbReference type="SAM" id="SignalP"/>
    </source>
</evidence>
<evidence type="ECO:0000313" key="7">
    <source>
        <dbReference type="Proteomes" id="UP000183253"/>
    </source>
</evidence>
<dbReference type="Pfam" id="PF17678">
    <property type="entry name" value="Glyco_hydro_92N"/>
    <property type="match status" value="1"/>
</dbReference>
<keyword evidence="4" id="KW-0732">Signal</keyword>
<dbReference type="InterPro" id="IPR012939">
    <property type="entry name" value="Glyco_hydro_92"/>
</dbReference>
<dbReference type="SUPFAM" id="SSF48208">
    <property type="entry name" value="Six-hairpin glycosidases"/>
    <property type="match status" value="1"/>
</dbReference>
<dbReference type="GO" id="GO:0006516">
    <property type="term" value="P:glycoprotein catabolic process"/>
    <property type="evidence" value="ECO:0007669"/>
    <property type="project" value="TreeGrafter"/>
</dbReference>
<keyword evidence="7" id="KW-1185">Reference proteome</keyword>
<dbReference type="FunFam" id="3.30.2080.10:FF:000001">
    <property type="entry name" value="Alpha-1,2-mannosidase subfamily"/>
    <property type="match status" value="1"/>
</dbReference>
<feature type="domain" description="PA14" evidence="5">
    <location>
        <begin position="819"/>
        <end position="956"/>
    </location>
</feature>
<dbReference type="InterPro" id="IPR050883">
    <property type="entry name" value="PNGase"/>
</dbReference>
<dbReference type="PANTHER" id="PTHR12143:SF39">
    <property type="entry name" value="SECRETED PROTEIN"/>
    <property type="match status" value="1"/>
</dbReference>
<dbReference type="Proteomes" id="UP000183253">
    <property type="component" value="Unassembled WGS sequence"/>
</dbReference>
<gene>
    <name evidence="6" type="ORF">SAMN05444145_102223</name>
</gene>
<keyword evidence="3" id="KW-0106">Calcium</keyword>
<dbReference type="AlphaFoldDB" id="A0A1H3ZID6"/>
<comment type="subunit">
    <text evidence="2">Monomer.</text>
</comment>
<dbReference type="Pfam" id="PF07971">
    <property type="entry name" value="Glyco_hydro_92"/>
    <property type="match status" value="1"/>
</dbReference>
<evidence type="ECO:0000259" key="5">
    <source>
        <dbReference type="PROSITE" id="PS51820"/>
    </source>
</evidence>
<dbReference type="EMBL" id="FNRI01000002">
    <property type="protein sequence ID" value="SEA23425.1"/>
    <property type="molecule type" value="Genomic_DNA"/>
</dbReference>
<dbReference type="NCBIfam" id="TIGR01180">
    <property type="entry name" value="aman2_put"/>
    <property type="match status" value="1"/>
</dbReference>
<dbReference type="InterPro" id="IPR059177">
    <property type="entry name" value="GH29D-like_dom"/>
</dbReference>
<dbReference type="InterPro" id="IPR005887">
    <property type="entry name" value="GH92_a_mannosidase_put"/>
</dbReference>
<dbReference type="InterPro" id="IPR011658">
    <property type="entry name" value="PA14_dom"/>
</dbReference>
<dbReference type="PANTHER" id="PTHR12143">
    <property type="entry name" value="PEPTIDE N-GLYCANASE PNGASE -RELATED"/>
    <property type="match status" value="1"/>
</dbReference>
<dbReference type="InterPro" id="IPR041371">
    <property type="entry name" value="GH92_N"/>
</dbReference>
<dbReference type="PROSITE" id="PS51820">
    <property type="entry name" value="PA14"/>
    <property type="match status" value="1"/>
</dbReference>
<dbReference type="SUPFAM" id="SSF56988">
    <property type="entry name" value="Anthrax protective antigen"/>
    <property type="match status" value="1"/>
</dbReference>
<evidence type="ECO:0000256" key="2">
    <source>
        <dbReference type="ARBA" id="ARBA00011245"/>
    </source>
</evidence>
<dbReference type="InterPro" id="IPR008928">
    <property type="entry name" value="6-hairpin_glycosidase_sf"/>
</dbReference>
<feature type="chain" id="PRO_5010377676" evidence="4">
    <location>
        <begin position="23"/>
        <end position="960"/>
    </location>
</feature>
<dbReference type="STRING" id="1033731.SAMN05444145_102223"/>
<dbReference type="Pfam" id="PF07691">
    <property type="entry name" value="PA14"/>
    <property type="match status" value="1"/>
</dbReference>
<proteinExistence type="predicted"/>
<reference evidence="6 7" key="1">
    <citation type="submission" date="2016-10" db="EMBL/GenBank/DDBJ databases">
        <authorList>
            <person name="de Groot N.N."/>
        </authorList>
    </citation>
    <scope>NUCLEOTIDE SEQUENCE [LARGE SCALE GENOMIC DNA]</scope>
    <source>
        <strain evidence="6 7">DSM 25383</strain>
    </source>
</reference>
<dbReference type="FunFam" id="1.20.1050.60:FF:000001">
    <property type="entry name" value="Putative alpha-1,2-mannosidase"/>
    <property type="match status" value="1"/>
</dbReference>
<protein>
    <submittedName>
        <fullName evidence="6">Alpha-1,2-mannosidase, putative</fullName>
    </submittedName>
</protein>
<dbReference type="PROSITE" id="PS51257">
    <property type="entry name" value="PROKAR_LIPOPROTEIN"/>
    <property type="match status" value="1"/>
</dbReference>
<dbReference type="OrthoDB" id="9762711at2"/>
<dbReference type="GO" id="GO:0005829">
    <property type="term" value="C:cytosol"/>
    <property type="evidence" value="ECO:0007669"/>
    <property type="project" value="TreeGrafter"/>
</dbReference>